<organism evidence="2 3">
    <name type="scientific">Algibacter luteus</name>
    <dbReference type="NCBI Taxonomy" id="1178825"/>
    <lineage>
        <taxon>Bacteria</taxon>
        <taxon>Pseudomonadati</taxon>
        <taxon>Bacteroidota</taxon>
        <taxon>Flavobacteriia</taxon>
        <taxon>Flavobacteriales</taxon>
        <taxon>Flavobacteriaceae</taxon>
        <taxon>Algibacter</taxon>
    </lineage>
</organism>
<dbReference type="InterPro" id="IPR001173">
    <property type="entry name" value="Glyco_trans_2-like"/>
</dbReference>
<dbReference type="CDD" id="cd00761">
    <property type="entry name" value="Glyco_tranf_GTA_type"/>
    <property type="match status" value="1"/>
</dbReference>
<gene>
    <name evidence="2" type="ORF">SAMN05216261_2999</name>
</gene>
<reference evidence="2 3" key="1">
    <citation type="submission" date="2016-11" db="EMBL/GenBank/DDBJ databases">
        <authorList>
            <person name="Jaros S."/>
            <person name="Januszkiewicz K."/>
            <person name="Wedrychowicz H."/>
        </authorList>
    </citation>
    <scope>NUCLEOTIDE SEQUENCE [LARGE SCALE GENOMIC DNA]</scope>
    <source>
        <strain evidence="2 3">CGMCC 1.12213</strain>
    </source>
</reference>
<dbReference type="AlphaFoldDB" id="A0A1M6H2S9"/>
<dbReference type="RefSeq" id="WP_019388679.1">
    <property type="nucleotide sequence ID" value="NZ_ALIH01000017.1"/>
</dbReference>
<dbReference type="eggNOG" id="COG0463">
    <property type="taxonomic scope" value="Bacteria"/>
</dbReference>
<keyword evidence="2" id="KW-0808">Transferase</keyword>
<dbReference type="GO" id="GO:0016758">
    <property type="term" value="F:hexosyltransferase activity"/>
    <property type="evidence" value="ECO:0007669"/>
    <property type="project" value="UniProtKB-ARBA"/>
</dbReference>
<dbReference type="PANTHER" id="PTHR22916:SF3">
    <property type="entry name" value="UDP-GLCNAC:BETAGAL BETA-1,3-N-ACETYLGLUCOSAMINYLTRANSFERASE-LIKE PROTEIN 1"/>
    <property type="match status" value="1"/>
</dbReference>
<dbReference type="EMBL" id="FQYK01000011">
    <property type="protein sequence ID" value="SHJ16446.1"/>
    <property type="molecule type" value="Genomic_DNA"/>
</dbReference>
<dbReference type="Proteomes" id="UP000184396">
    <property type="component" value="Unassembled WGS sequence"/>
</dbReference>
<dbReference type="Pfam" id="PF00535">
    <property type="entry name" value="Glycos_transf_2"/>
    <property type="match status" value="1"/>
</dbReference>
<dbReference type="SUPFAM" id="SSF53448">
    <property type="entry name" value="Nucleotide-diphospho-sugar transferases"/>
    <property type="match status" value="1"/>
</dbReference>
<evidence type="ECO:0000313" key="2">
    <source>
        <dbReference type="EMBL" id="SHJ16446.1"/>
    </source>
</evidence>
<dbReference type="Gene3D" id="3.90.550.10">
    <property type="entry name" value="Spore Coat Polysaccharide Biosynthesis Protein SpsA, Chain A"/>
    <property type="match status" value="1"/>
</dbReference>
<feature type="domain" description="Glycosyltransferase 2-like" evidence="1">
    <location>
        <begin position="3"/>
        <end position="144"/>
    </location>
</feature>
<evidence type="ECO:0000313" key="3">
    <source>
        <dbReference type="Proteomes" id="UP000184396"/>
    </source>
</evidence>
<keyword evidence="3" id="KW-1185">Reference proteome</keyword>
<dbReference type="InterPro" id="IPR029044">
    <property type="entry name" value="Nucleotide-diphossugar_trans"/>
</dbReference>
<dbReference type="PANTHER" id="PTHR22916">
    <property type="entry name" value="GLYCOSYLTRANSFERASE"/>
    <property type="match status" value="1"/>
</dbReference>
<dbReference type="STRING" id="1178825.SAMN05216261_2999"/>
<dbReference type="OrthoDB" id="761861at2"/>
<sequence length="296" mass="34362">MLSILIPTYNYNVYPLASQLEKQALDSNIAFEIICIDDGSKSAINVENEKINRLKNSKFIAQTKNVGLSNNRNALARESKYENLLFIDGDSLLPDAQFIVRYKKALQADTDVIYGGRIHPEKVEANRKLRWKYGVFKEDASANKRNKNVYKSVLFNNTLIKKSVFTTIGFEKSITEYGHEDTVFAYNLSKIKASILHIDNPVLHGDVDLNEVYFKKTHKSLENLDTIYKTKMIEPEFTTFLKVFIKLERIKLNYVFAFVYKILSPFFAYNLKSKHPSLYIFELFRLSYFCHINLKT</sequence>
<proteinExistence type="predicted"/>
<accession>A0A1M6H2S9</accession>
<name>A0A1M6H2S9_9FLAO</name>
<evidence type="ECO:0000259" key="1">
    <source>
        <dbReference type="Pfam" id="PF00535"/>
    </source>
</evidence>
<protein>
    <submittedName>
        <fullName evidence="2">Glycosyl transferase family 2</fullName>
    </submittedName>
</protein>